<keyword evidence="2" id="KW-1185">Reference proteome</keyword>
<evidence type="ECO:0008006" key="3">
    <source>
        <dbReference type="Google" id="ProtNLM"/>
    </source>
</evidence>
<protein>
    <recommendedName>
        <fullName evidence="3">DUF2953 domain-containing protein</fullName>
    </recommendedName>
</protein>
<reference evidence="1 2" key="1">
    <citation type="submission" date="2017-06" db="EMBL/GenBank/DDBJ databases">
        <title>Complete genome sequence of Paenibacillus donghaensis KCTC 13049T isolated from East Sea sediment, South Korea.</title>
        <authorList>
            <person name="Jung B.K."/>
            <person name="Hong S.-J."/>
            <person name="Shin J.-H."/>
        </authorList>
    </citation>
    <scope>NUCLEOTIDE SEQUENCE [LARGE SCALE GENOMIC DNA]</scope>
    <source>
        <strain evidence="1 2">KCTC 13049</strain>
    </source>
</reference>
<dbReference type="RefSeq" id="WP_087916964.1">
    <property type="nucleotide sequence ID" value="NZ_CP021780.1"/>
</dbReference>
<proteinExistence type="predicted"/>
<accession>A0A2Z2K8M6</accession>
<gene>
    <name evidence="1" type="ORF">B9T62_20440</name>
</gene>
<dbReference type="Proteomes" id="UP000249890">
    <property type="component" value="Chromosome"/>
</dbReference>
<evidence type="ECO:0000313" key="1">
    <source>
        <dbReference type="EMBL" id="ASA22966.1"/>
    </source>
</evidence>
<dbReference type="AlphaFoldDB" id="A0A2Z2K8M6"/>
<name>A0A2Z2K8M6_9BACL</name>
<dbReference type="InterPro" id="IPR021338">
    <property type="entry name" value="DUF2953"/>
</dbReference>
<dbReference type="EMBL" id="CP021780">
    <property type="protein sequence ID" value="ASA22966.1"/>
    <property type="molecule type" value="Genomic_DNA"/>
</dbReference>
<organism evidence="1 2">
    <name type="scientific">Paenibacillus donghaensis</name>
    <dbReference type="NCBI Taxonomy" id="414771"/>
    <lineage>
        <taxon>Bacteria</taxon>
        <taxon>Bacillati</taxon>
        <taxon>Bacillota</taxon>
        <taxon>Bacilli</taxon>
        <taxon>Bacillales</taxon>
        <taxon>Paenibacillaceae</taxon>
        <taxon>Paenibacillus</taxon>
    </lineage>
</organism>
<sequence>MSVWLAIPLALLLLVLILVLASSIHFHFRVFRLGKDDRVEFDLKALYGLVKVHYELPKVIYESLLQGVKVKVEASGIAPVQKDTDKEGQVDKKTLSDWLDDAKKALKATRDLKGWLFDTLAHVRISKLDWSTDFSLGDAAATATAAGALWGLKWMLTGWFSRVVRLEHAPRLYVKPVFVDQAGFSTELVCAGKLSLAYVLYAGLKLLRKVSKAASGFRQWKELIAAARHRSFGKTTD</sequence>
<dbReference type="OrthoDB" id="1683589at2"/>
<dbReference type="KEGG" id="pdh:B9T62_20440"/>
<evidence type="ECO:0000313" key="2">
    <source>
        <dbReference type="Proteomes" id="UP000249890"/>
    </source>
</evidence>
<dbReference type="Pfam" id="PF11167">
    <property type="entry name" value="DUF2953"/>
    <property type="match status" value="1"/>
</dbReference>